<dbReference type="GO" id="GO:0007155">
    <property type="term" value="P:cell adhesion"/>
    <property type="evidence" value="ECO:0007669"/>
    <property type="project" value="InterPro"/>
</dbReference>
<keyword evidence="1" id="KW-0732">Signal</keyword>
<dbReference type="Gene3D" id="2.60.40.1090">
    <property type="entry name" value="Fimbrial-type adhesion domain"/>
    <property type="match status" value="1"/>
</dbReference>
<organism evidence="3">
    <name type="scientific">Salmonella enterica subsp. salamae</name>
    <dbReference type="NCBI Taxonomy" id="59202"/>
    <lineage>
        <taxon>Bacteria</taxon>
        <taxon>Pseudomonadati</taxon>
        <taxon>Pseudomonadota</taxon>
        <taxon>Gammaproteobacteria</taxon>
        <taxon>Enterobacterales</taxon>
        <taxon>Enterobacteriaceae</taxon>
        <taxon>Salmonella</taxon>
    </lineage>
</organism>
<evidence type="ECO:0000256" key="1">
    <source>
        <dbReference type="SAM" id="SignalP"/>
    </source>
</evidence>
<dbReference type="InterPro" id="IPR036937">
    <property type="entry name" value="Adhesion_dom_fimbrial_sf"/>
</dbReference>
<dbReference type="EMBL" id="AAIIOQ010000059">
    <property type="protein sequence ID" value="ECE6362909.1"/>
    <property type="molecule type" value="Genomic_DNA"/>
</dbReference>
<gene>
    <name evidence="3" type="ORF">DPA05_25400</name>
    <name evidence="2" type="ORF">FNI14_24645</name>
</gene>
<dbReference type="SUPFAM" id="SSF49401">
    <property type="entry name" value="Bacterial adhesins"/>
    <property type="match status" value="1"/>
</dbReference>
<feature type="signal peptide" evidence="1">
    <location>
        <begin position="1"/>
        <end position="27"/>
    </location>
</feature>
<accession>A0A5Y2M046</accession>
<name>A0A5Y2M046_SALER</name>
<dbReference type="GO" id="GO:0009289">
    <property type="term" value="C:pilus"/>
    <property type="evidence" value="ECO:0007669"/>
    <property type="project" value="InterPro"/>
</dbReference>
<proteinExistence type="predicted"/>
<comment type="caution">
    <text evidence="3">The sequence shown here is derived from an EMBL/GenBank/DDBJ whole genome shotgun (WGS) entry which is preliminary data.</text>
</comment>
<dbReference type="InterPro" id="IPR008966">
    <property type="entry name" value="Adhesion_dom_sf"/>
</dbReference>
<evidence type="ECO:0000313" key="2">
    <source>
        <dbReference type="EMBL" id="ECC1609083.1"/>
    </source>
</evidence>
<feature type="chain" id="PRO_5036374954" evidence="1">
    <location>
        <begin position="28"/>
        <end position="191"/>
    </location>
</feature>
<dbReference type="AlphaFoldDB" id="A0A5Y2M046"/>
<reference evidence="3" key="1">
    <citation type="submission" date="2018-06" db="EMBL/GenBank/DDBJ databases">
        <authorList>
            <person name="Ashton P.M."/>
            <person name="Dallman T."/>
            <person name="Nair S."/>
            <person name="De Pinna E."/>
            <person name="Peters T."/>
            <person name="Grant K."/>
        </authorList>
    </citation>
    <scope>NUCLEOTIDE SEQUENCE [LARGE SCALE GENOMIC DNA]</scope>
    <source>
        <strain evidence="3">319688</strain>
        <strain evidence="2">646013</strain>
    </source>
</reference>
<evidence type="ECO:0000313" key="3">
    <source>
        <dbReference type="EMBL" id="ECE6362909.1"/>
    </source>
</evidence>
<protein>
    <submittedName>
        <fullName evidence="3">Type 1 fimbrial protein</fullName>
    </submittedName>
</protein>
<dbReference type="EMBL" id="AAIAJV010000058">
    <property type="protein sequence ID" value="ECC1609083.1"/>
    <property type="molecule type" value="Genomic_DNA"/>
</dbReference>
<dbReference type="PROSITE" id="PS51257">
    <property type="entry name" value="PROKAR_LIPOPROTEIN"/>
    <property type="match status" value="1"/>
</dbReference>
<sequence>MKMRLRLFFLPLAAIVFSCLLAGQARAGKVADGTVGFTGFLVGKETCTLVSSDLNVDFGTLSVVSVEPPAILASRDVAFQFTKCPTTTNRIKMTVDFNETQASSLTYGIVNSGDAGVMGILACNAGQSVQSGVFGCTTGARQLRNGAHLIGIVGDDRTLSFPLTVSLTPLGWGLSVFGSINMTVNFTFEEM</sequence>
<dbReference type="Proteomes" id="UP000839852">
    <property type="component" value="Unassembled WGS sequence"/>
</dbReference>